<dbReference type="EMBL" id="AXDC01000030">
    <property type="protein sequence ID" value="ERM91459.1"/>
    <property type="molecule type" value="Genomic_DNA"/>
</dbReference>
<reference evidence="1 2" key="1">
    <citation type="journal article" date="2013" name="Genome Announc.">
        <title>Draft Genome Sequence of an Anaerobic and Extremophilic Bacterium, Caldanaerobacter yonseiensis, Isolated from a Geothermal Hot Stream.</title>
        <authorList>
            <person name="Lee S.J."/>
            <person name="Lee Y.J."/>
            <person name="Park G.S."/>
            <person name="Kim B.C."/>
            <person name="Lee S.J."/>
            <person name="Shin J.H."/>
            <person name="Lee D.W."/>
        </authorList>
    </citation>
    <scope>NUCLEOTIDE SEQUENCE [LARGE SCALE GENOMIC DNA]</scope>
    <source>
        <strain evidence="1 2">KB-1</strain>
    </source>
</reference>
<proteinExistence type="predicted"/>
<gene>
    <name evidence="1" type="ORF">O163_10350</name>
</gene>
<accession>U5CNV1</accession>
<evidence type="ECO:0000313" key="1">
    <source>
        <dbReference type="EMBL" id="ERM91459.1"/>
    </source>
</evidence>
<name>U5CNV1_CALSX</name>
<organism evidence="1 2">
    <name type="scientific">Caldanaerobacter subterraneus subsp. yonseiensis KB-1</name>
    <dbReference type="NCBI Taxonomy" id="1388761"/>
    <lineage>
        <taxon>Bacteria</taxon>
        <taxon>Bacillati</taxon>
        <taxon>Bacillota</taxon>
        <taxon>Clostridia</taxon>
        <taxon>Thermoanaerobacterales</taxon>
        <taxon>Thermoanaerobacteraceae</taxon>
        <taxon>Caldanaerobacter</taxon>
    </lineage>
</organism>
<dbReference type="AlphaFoldDB" id="U5CNV1"/>
<evidence type="ECO:0000313" key="2">
    <source>
        <dbReference type="Proteomes" id="UP000016856"/>
    </source>
</evidence>
<comment type="caution">
    <text evidence="1">The sequence shown here is derived from an EMBL/GenBank/DDBJ whole genome shotgun (WGS) entry which is preliminary data.</text>
</comment>
<protein>
    <submittedName>
        <fullName evidence="1">Uncharacterized protein</fullName>
    </submittedName>
</protein>
<dbReference type="Proteomes" id="UP000016856">
    <property type="component" value="Unassembled WGS sequence"/>
</dbReference>
<sequence length="30" mass="3670">MKKQHIFEDIILQNALNFTREMMNDSVKFQ</sequence>